<dbReference type="AlphaFoldDB" id="A0A4Y9ZE50"/>
<evidence type="ECO:0000256" key="1">
    <source>
        <dbReference type="SAM" id="MobiDB-lite"/>
    </source>
</evidence>
<evidence type="ECO:0000313" key="3">
    <source>
        <dbReference type="Proteomes" id="UP000298327"/>
    </source>
</evidence>
<proteinExistence type="predicted"/>
<feature type="region of interest" description="Disordered" evidence="1">
    <location>
        <begin position="128"/>
        <end position="150"/>
    </location>
</feature>
<dbReference type="EMBL" id="SEOQ01000027">
    <property type="protein sequence ID" value="TFY72038.1"/>
    <property type="molecule type" value="Genomic_DNA"/>
</dbReference>
<feature type="compositionally biased region" description="Acidic residues" evidence="1">
    <location>
        <begin position="56"/>
        <end position="79"/>
    </location>
</feature>
<dbReference type="Proteomes" id="UP000298327">
    <property type="component" value="Unassembled WGS sequence"/>
</dbReference>
<evidence type="ECO:0000313" key="2">
    <source>
        <dbReference type="EMBL" id="TFY72038.1"/>
    </source>
</evidence>
<gene>
    <name evidence="2" type="ORF">EVG20_g966</name>
</gene>
<feature type="compositionally biased region" description="Basic and acidic residues" evidence="1">
    <location>
        <begin position="128"/>
        <end position="142"/>
    </location>
</feature>
<sequence>MNIGGGGGGGGGAGAGGEDDGTLCGVYEAKSSEMYPGRHATCHSPYVARLIKDGDGDGLADADGVDGDGDESEDGDEEAEAEMYFVSCQIDPGAASDAGEAKFEFGFELAACESDVTCTLGHGHAHEAADTDHREQGKRERAAGISSGLGARGSEGVPLPACCVPAWPMLAQGGTRTRRARWSYLSCHAMPCHAMPRPGKYG</sequence>
<feature type="region of interest" description="Disordered" evidence="1">
    <location>
        <begin position="53"/>
        <end position="79"/>
    </location>
</feature>
<reference evidence="2 3" key="1">
    <citation type="submission" date="2019-02" db="EMBL/GenBank/DDBJ databases">
        <title>Genome sequencing of the rare red list fungi Dentipellis fragilis.</title>
        <authorList>
            <person name="Buettner E."/>
            <person name="Kellner H."/>
        </authorList>
    </citation>
    <scope>NUCLEOTIDE SEQUENCE [LARGE SCALE GENOMIC DNA]</scope>
    <source>
        <strain evidence="2 3">DSM 105465</strain>
    </source>
</reference>
<name>A0A4Y9ZE50_9AGAM</name>
<keyword evidence="3" id="KW-1185">Reference proteome</keyword>
<organism evidence="2 3">
    <name type="scientific">Dentipellis fragilis</name>
    <dbReference type="NCBI Taxonomy" id="205917"/>
    <lineage>
        <taxon>Eukaryota</taxon>
        <taxon>Fungi</taxon>
        <taxon>Dikarya</taxon>
        <taxon>Basidiomycota</taxon>
        <taxon>Agaricomycotina</taxon>
        <taxon>Agaricomycetes</taxon>
        <taxon>Russulales</taxon>
        <taxon>Hericiaceae</taxon>
        <taxon>Dentipellis</taxon>
    </lineage>
</organism>
<accession>A0A4Y9ZE50</accession>
<comment type="caution">
    <text evidence="2">The sequence shown here is derived from an EMBL/GenBank/DDBJ whole genome shotgun (WGS) entry which is preliminary data.</text>
</comment>
<protein>
    <submittedName>
        <fullName evidence="2">Uncharacterized protein</fullName>
    </submittedName>
</protein>